<comment type="caution">
    <text evidence="1">The sequence shown here is derived from an EMBL/GenBank/DDBJ whole genome shotgun (WGS) entry which is preliminary data.</text>
</comment>
<organism evidence="1 2">
    <name type="scientific">Hoyosella altamirensis</name>
    <dbReference type="NCBI Taxonomy" id="616997"/>
    <lineage>
        <taxon>Bacteria</taxon>
        <taxon>Bacillati</taxon>
        <taxon>Actinomycetota</taxon>
        <taxon>Actinomycetes</taxon>
        <taxon>Mycobacteriales</taxon>
        <taxon>Hoyosellaceae</taxon>
        <taxon>Hoyosella</taxon>
    </lineage>
</organism>
<evidence type="ECO:0000313" key="2">
    <source>
        <dbReference type="Proteomes" id="UP000567922"/>
    </source>
</evidence>
<protein>
    <recommendedName>
        <fullName evidence="3">Head-to-tail adaptor</fullName>
    </recommendedName>
</protein>
<name>A0A839RVU8_9ACTN</name>
<sequence>MDPFLTVTQFEGMWRTLTAPQKVFAELALKVASNQIRDLKPGIAEDDLAAQLVAHDMVKTAIVTGRYPGHSSYQESAGGANLSGNLAIAGGALELTDTHRRMLGLPVAAGGTPKWFFGDRECTP</sequence>
<evidence type="ECO:0000313" key="1">
    <source>
        <dbReference type="EMBL" id="MBB3040144.1"/>
    </source>
</evidence>
<reference evidence="1 2" key="1">
    <citation type="submission" date="2020-08" db="EMBL/GenBank/DDBJ databases">
        <title>Sequencing the genomes of 1000 actinobacteria strains.</title>
        <authorList>
            <person name="Klenk H.-P."/>
        </authorList>
    </citation>
    <scope>NUCLEOTIDE SEQUENCE [LARGE SCALE GENOMIC DNA]</scope>
    <source>
        <strain evidence="1 2">DSM 45258</strain>
    </source>
</reference>
<proteinExistence type="predicted"/>
<dbReference type="InterPro" id="IPR018963">
    <property type="entry name" value="Mycophage_D29_Gp19"/>
</dbReference>
<dbReference type="Proteomes" id="UP000567922">
    <property type="component" value="Unassembled WGS sequence"/>
</dbReference>
<dbReference type="Pfam" id="PF09355">
    <property type="entry name" value="Phage_Gp19"/>
    <property type="match status" value="1"/>
</dbReference>
<dbReference type="EMBL" id="JACHWS010000008">
    <property type="protein sequence ID" value="MBB3040144.1"/>
    <property type="molecule type" value="Genomic_DNA"/>
</dbReference>
<accession>A0A839RVU8</accession>
<keyword evidence="2" id="KW-1185">Reference proteome</keyword>
<evidence type="ECO:0008006" key="3">
    <source>
        <dbReference type="Google" id="ProtNLM"/>
    </source>
</evidence>
<dbReference type="RefSeq" id="WP_064442618.1">
    <property type="nucleotide sequence ID" value="NZ_BDDI01000030.1"/>
</dbReference>
<dbReference type="OrthoDB" id="4477623at2"/>
<gene>
    <name evidence="1" type="ORF">FHU29_004639</name>
</gene>
<dbReference type="AlphaFoldDB" id="A0A839RVU8"/>